<dbReference type="InterPro" id="IPR036852">
    <property type="entry name" value="Peptidase_S8/S53_dom_sf"/>
</dbReference>
<dbReference type="InterPro" id="IPR056002">
    <property type="entry name" value="DUF7580"/>
</dbReference>
<dbReference type="InterPro" id="IPR023827">
    <property type="entry name" value="Peptidase_S8_Asp-AS"/>
</dbReference>
<dbReference type="PANTHER" id="PTHR43806:SF11">
    <property type="entry name" value="CEREVISIN-RELATED"/>
    <property type="match status" value="1"/>
</dbReference>
<dbReference type="PROSITE" id="PS00136">
    <property type="entry name" value="SUBTILASE_ASP"/>
    <property type="match status" value="1"/>
</dbReference>
<keyword evidence="2 5" id="KW-0645">Protease</keyword>
<dbReference type="KEGG" id="cdet:87938898"/>
<comment type="similarity">
    <text evidence="1 5">Belongs to the peptidase S8 family.</text>
</comment>
<dbReference type="AlphaFoldDB" id="A0AAX4I2T8"/>
<dbReference type="InterPro" id="IPR050131">
    <property type="entry name" value="Peptidase_S8_subtilisin-like"/>
</dbReference>
<reference evidence="10" key="1">
    <citation type="journal article" date="2023" name="bioRxiv">
        <title>Complete genome of the Medicago anthracnose fungus, Colletotrichum destructivum, reveals a mini-chromosome-like region within a core chromosome.</title>
        <authorList>
            <person name="Lapalu N."/>
            <person name="Simon A."/>
            <person name="Lu A."/>
            <person name="Plaumann P.-L."/>
            <person name="Amselem J."/>
            <person name="Pigne S."/>
            <person name="Auger A."/>
            <person name="Koch C."/>
            <person name="Dallery J.-F."/>
            <person name="O'Connell R.J."/>
        </authorList>
    </citation>
    <scope>NUCLEOTIDE SEQUENCE [LARGE SCALE GENOMIC DNA]</scope>
    <source>
        <strain evidence="10">CBS 520.97</strain>
    </source>
</reference>
<dbReference type="InterPro" id="IPR015500">
    <property type="entry name" value="Peptidase_S8_subtilisin-rel"/>
</dbReference>
<dbReference type="SUPFAM" id="SSF52743">
    <property type="entry name" value="Subtilisin-like"/>
    <property type="match status" value="1"/>
</dbReference>
<dbReference type="GO" id="GO:0006508">
    <property type="term" value="P:proteolysis"/>
    <property type="evidence" value="ECO:0007669"/>
    <property type="project" value="UniProtKB-KW"/>
</dbReference>
<evidence type="ECO:0000256" key="6">
    <source>
        <dbReference type="SAM" id="MobiDB-lite"/>
    </source>
</evidence>
<accession>A0AAX4I2T8</accession>
<feature type="compositionally biased region" description="Basic and acidic residues" evidence="6">
    <location>
        <begin position="483"/>
        <end position="493"/>
    </location>
</feature>
<feature type="active site" description="Charge relay system" evidence="5">
    <location>
        <position position="902"/>
    </location>
</feature>
<feature type="active site" description="Charge relay system" evidence="5">
    <location>
        <position position="740"/>
    </location>
</feature>
<dbReference type="InterPro" id="IPR000209">
    <property type="entry name" value="Peptidase_S8/S53_dom"/>
</dbReference>
<evidence type="ECO:0000256" key="3">
    <source>
        <dbReference type="ARBA" id="ARBA00022801"/>
    </source>
</evidence>
<feature type="region of interest" description="Disordered" evidence="6">
    <location>
        <begin position="472"/>
        <end position="493"/>
    </location>
</feature>
<evidence type="ECO:0000256" key="4">
    <source>
        <dbReference type="ARBA" id="ARBA00022825"/>
    </source>
</evidence>
<evidence type="ECO:0000313" key="9">
    <source>
        <dbReference type="EMBL" id="WQF77381.1"/>
    </source>
</evidence>
<proteinExistence type="inferred from homology"/>
<keyword evidence="10" id="KW-1185">Reference proteome</keyword>
<evidence type="ECO:0000259" key="8">
    <source>
        <dbReference type="Pfam" id="PF24476"/>
    </source>
</evidence>
<dbReference type="Proteomes" id="UP001322277">
    <property type="component" value="Chromosome 2"/>
</dbReference>
<dbReference type="RefSeq" id="XP_062774605.1">
    <property type="nucleotide sequence ID" value="XM_062918554.1"/>
</dbReference>
<name>A0AAX4I2T8_9PEZI</name>
<gene>
    <name evidence="9" type="ORF">CDEST_02395</name>
</gene>
<feature type="active site" description="Charge relay system" evidence="5">
    <location>
        <position position="703"/>
    </location>
</feature>
<dbReference type="GeneID" id="87938898"/>
<dbReference type="PANTHER" id="PTHR43806">
    <property type="entry name" value="PEPTIDASE S8"/>
    <property type="match status" value="1"/>
</dbReference>
<feature type="domain" description="Peptidase S8/S53" evidence="7">
    <location>
        <begin position="697"/>
        <end position="921"/>
    </location>
</feature>
<organism evidence="9 10">
    <name type="scientific">Colletotrichum destructivum</name>
    <dbReference type="NCBI Taxonomy" id="34406"/>
    <lineage>
        <taxon>Eukaryota</taxon>
        <taxon>Fungi</taxon>
        <taxon>Dikarya</taxon>
        <taxon>Ascomycota</taxon>
        <taxon>Pezizomycotina</taxon>
        <taxon>Sordariomycetes</taxon>
        <taxon>Hypocreomycetidae</taxon>
        <taxon>Glomerellales</taxon>
        <taxon>Glomerellaceae</taxon>
        <taxon>Colletotrichum</taxon>
        <taxon>Colletotrichum destructivum species complex</taxon>
    </lineage>
</organism>
<dbReference type="PROSITE" id="PS51892">
    <property type="entry name" value="SUBTILASE"/>
    <property type="match status" value="1"/>
</dbReference>
<evidence type="ECO:0000259" key="7">
    <source>
        <dbReference type="Pfam" id="PF00082"/>
    </source>
</evidence>
<dbReference type="EMBL" id="CP137306">
    <property type="protein sequence ID" value="WQF77381.1"/>
    <property type="molecule type" value="Genomic_DNA"/>
</dbReference>
<sequence length="986" mass="110511">MAAYRPLDHDIGSGELLQDVAVTFLQMAGVARLNDSNGDSKVFYSHLAFNCARLQELAKASPCLDAGLVSQALAHLGSLIPMTGVPELPAYFKAEARLRALNFHWREVQSLGNNAKIVEFVSRWLGPVALSRDRDLLDGVLESCVDEISKQQPIQSRNEAFKISVAGIDEPSFAVRKAAQSVFNALLSCKECACSCPHRFGAKLELGTYRKPTKPAQRTRRYRIKNTTAGGLDFKMFLSMERNWNEVRIHTLKETQVGFRLPDDTAVPHGKTVSAVRQSIKTLCAPMIRTQSKPLQRLELKLTGNQLFEMGFEKTNFRIDKSTDAISLAQCLEEHHEWFTEKTKRVLSLIVAYTVFHLDNTSWLPPGWGSANIKFFQTTSHEVPLRPFIETQLSSREDTGDESCDPFAGEDLDSDHHFPALVSLAVILMEVYFVKPFERLAKMHRIQLIENANGSISLIDVDQVFNGVEDEDGGGDWSSFGDNQKRRTKREEEGWRAQIPEDCLYLLTAIDNCLDSEQWEDEEGQPLDHQTLRSRMYQNVVRPLELNLTHGFSNIPLDGVDEHAREINFAQWGHVIPTRESEDLVASRLSSAITPDRTQSPAGLSLAQNQASANVMGAEYWRGHPQSWLPFLTFHPSLNMKPSFSVEVDSHSARFFDDEAGLSDGSRRYENWKTRYKDVYEKYIENCPSSTATSNPVKIAILDTGIDGDHPVFDAYGDLKDKHNYFNESHKRRVPDGNGHGTFVASLIREYAPDADLYVIKIAGRDNERPDAQVVRKAIDHAVDEWQVDIISMSFGWPSSDFDGYDDLQEAIDRAYHKKVLMFAAASNSGGNLGRAYPASSPHVTCVHSTDTFGNRSKFSPTPERNAVNIATVGDSVRSAWPTFLCGDGPGQDYLVSRSGTSYATPILAGIAAFLLHYTRLHLPESATVMKRKENMEAVLKRCAERGPNYSPRDGYLYVELSLNGHNMFGGKLENVNYEILQALKR</sequence>
<dbReference type="Pfam" id="PF24476">
    <property type="entry name" value="DUF7580"/>
    <property type="match status" value="1"/>
</dbReference>
<dbReference type="GO" id="GO:0004252">
    <property type="term" value="F:serine-type endopeptidase activity"/>
    <property type="evidence" value="ECO:0007669"/>
    <property type="project" value="UniProtKB-UniRule"/>
</dbReference>
<feature type="domain" description="DUF7580" evidence="8">
    <location>
        <begin position="175"/>
        <end position="549"/>
    </location>
</feature>
<protein>
    <submittedName>
        <fullName evidence="9">Peptidase S8/S53 domain, peptidase S8, subtilisin, Asp-active</fullName>
    </submittedName>
</protein>
<evidence type="ECO:0000256" key="5">
    <source>
        <dbReference type="PROSITE-ProRule" id="PRU01240"/>
    </source>
</evidence>
<evidence type="ECO:0000256" key="2">
    <source>
        <dbReference type="ARBA" id="ARBA00022670"/>
    </source>
</evidence>
<evidence type="ECO:0000256" key="1">
    <source>
        <dbReference type="ARBA" id="ARBA00011073"/>
    </source>
</evidence>
<evidence type="ECO:0000313" key="10">
    <source>
        <dbReference type="Proteomes" id="UP001322277"/>
    </source>
</evidence>
<keyword evidence="4 5" id="KW-0720">Serine protease</keyword>
<dbReference type="Gene3D" id="3.40.50.200">
    <property type="entry name" value="Peptidase S8/S53 domain"/>
    <property type="match status" value="1"/>
</dbReference>
<dbReference type="CDD" id="cd00306">
    <property type="entry name" value="Peptidases_S8_S53"/>
    <property type="match status" value="1"/>
</dbReference>
<dbReference type="Pfam" id="PF00082">
    <property type="entry name" value="Peptidase_S8"/>
    <property type="match status" value="1"/>
</dbReference>
<dbReference type="PRINTS" id="PR00723">
    <property type="entry name" value="SUBTILISIN"/>
</dbReference>
<keyword evidence="3 5" id="KW-0378">Hydrolase</keyword>